<feature type="region of interest" description="Disordered" evidence="1">
    <location>
        <begin position="151"/>
        <end position="175"/>
    </location>
</feature>
<accession>A0A195CCX3</accession>
<name>A0A195CCX3_9HYME</name>
<dbReference type="Proteomes" id="UP000078542">
    <property type="component" value="Unassembled WGS sequence"/>
</dbReference>
<gene>
    <name evidence="2" type="ORF">ALC62_10615</name>
</gene>
<sequence length="242" mass="26894">MVGRVGGEGRYPTRGDEWAGGWFWRQKSEPRRVVLPGYRRTTVTPSPNRRSPVVPRSPPALWRHPRLLLHHLLHLLDDAIPSFIISCTSDFENSNNFLLPPGWRAKRGGEWGGRGWPGLRGLVLPAAWRWFQVADAGAALFVWHVVVASKSSNGGSEGGGGGGEPTVRGRRVSSKPRSCCINYRSARKPHSGVLRPDPERSRIRVEFTQEKNCVTYRNGMQLPMATLAPFAILRGNIEDATT</sequence>
<feature type="compositionally biased region" description="Gly residues" evidence="1">
    <location>
        <begin position="155"/>
        <end position="164"/>
    </location>
</feature>
<reference evidence="2 3" key="1">
    <citation type="submission" date="2016-03" db="EMBL/GenBank/DDBJ databases">
        <title>Cyphomyrmex costatus WGS genome.</title>
        <authorList>
            <person name="Nygaard S."/>
            <person name="Hu H."/>
            <person name="Boomsma J."/>
            <person name="Zhang G."/>
        </authorList>
    </citation>
    <scope>NUCLEOTIDE SEQUENCE [LARGE SCALE GENOMIC DNA]</scope>
    <source>
        <strain evidence="2">MS0001</strain>
        <tissue evidence="2">Whole body</tissue>
    </source>
</reference>
<evidence type="ECO:0000256" key="1">
    <source>
        <dbReference type="SAM" id="MobiDB-lite"/>
    </source>
</evidence>
<keyword evidence="3" id="KW-1185">Reference proteome</keyword>
<evidence type="ECO:0000313" key="2">
    <source>
        <dbReference type="EMBL" id="KYM98647.1"/>
    </source>
</evidence>
<dbReference type="AlphaFoldDB" id="A0A195CCX3"/>
<organism evidence="2 3">
    <name type="scientific">Cyphomyrmex costatus</name>
    <dbReference type="NCBI Taxonomy" id="456900"/>
    <lineage>
        <taxon>Eukaryota</taxon>
        <taxon>Metazoa</taxon>
        <taxon>Ecdysozoa</taxon>
        <taxon>Arthropoda</taxon>
        <taxon>Hexapoda</taxon>
        <taxon>Insecta</taxon>
        <taxon>Pterygota</taxon>
        <taxon>Neoptera</taxon>
        <taxon>Endopterygota</taxon>
        <taxon>Hymenoptera</taxon>
        <taxon>Apocrita</taxon>
        <taxon>Aculeata</taxon>
        <taxon>Formicoidea</taxon>
        <taxon>Formicidae</taxon>
        <taxon>Myrmicinae</taxon>
        <taxon>Cyphomyrmex</taxon>
    </lineage>
</organism>
<dbReference type="EMBL" id="KQ977935">
    <property type="protein sequence ID" value="KYM98647.1"/>
    <property type="molecule type" value="Genomic_DNA"/>
</dbReference>
<proteinExistence type="predicted"/>
<protein>
    <submittedName>
        <fullName evidence="2">Uncharacterized protein</fullName>
    </submittedName>
</protein>
<evidence type="ECO:0000313" key="3">
    <source>
        <dbReference type="Proteomes" id="UP000078542"/>
    </source>
</evidence>